<dbReference type="RefSeq" id="WP_212010572.1">
    <property type="nucleotide sequence ID" value="NZ_JAAFYZ010000061.1"/>
</dbReference>
<protein>
    <recommendedName>
        <fullName evidence="4">PIN domain-containing protein</fullName>
    </recommendedName>
</protein>
<feature type="region of interest" description="Disordered" evidence="1">
    <location>
        <begin position="191"/>
        <end position="217"/>
    </location>
</feature>
<dbReference type="Proteomes" id="UP000730482">
    <property type="component" value="Unassembled WGS sequence"/>
</dbReference>
<comment type="caution">
    <text evidence="2">The sequence shown here is derived from an EMBL/GenBank/DDBJ whole genome shotgun (WGS) entry which is preliminary data.</text>
</comment>
<organism evidence="2 3">
    <name type="scientific">Catenulispora pinistramenti</name>
    <dbReference type="NCBI Taxonomy" id="2705254"/>
    <lineage>
        <taxon>Bacteria</taxon>
        <taxon>Bacillati</taxon>
        <taxon>Actinomycetota</taxon>
        <taxon>Actinomycetes</taxon>
        <taxon>Catenulisporales</taxon>
        <taxon>Catenulisporaceae</taxon>
        <taxon>Catenulispora</taxon>
    </lineage>
</organism>
<evidence type="ECO:0000256" key="1">
    <source>
        <dbReference type="SAM" id="MobiDB-lite"/>
    </source>
</evidence>
<keyword evidence="3" id="KW-1185">Reference proteome</keyword>
<reference evidence="2 3" key="1">
    <citation type="submission" date="2020-02" db="EMBL/GenBank/DDBJ databases">
        <title>Acidophilic actinobacteria isolated from forest soil.</title>
        <authorList>
            <person name="Golinska P."/>
        </authorList>
    </citation>
    <scope>NUCLEOTIDE SEQUENCE [LARGE SCALE GENOMIC DNA]</scope>
    <source>
        <strain evidence="2 3">NL8</strain>
    </source>
</reference>
<gene>
    <name evidence="2" type="ORF">KGQ19_19195</name>
</gene>
<name>A0ABS5KSL3_9ACTN</name>
<dbReference type="EMBL" id="JAAFYZ010000061">
    <property type="protein sequence ID" value="MBS2548995.1"/>
    <property type="molecule type" value="Genomic_DNA"/>
</dbReference>
<sequence>MTKFERGQNLVGVQYYLDSNVLIDFLDNTQTPSDITNLLRFWTEGWIGLARTDVVDTERTDGQDDQTVAKRLAETADFPETYGPAVWGHSRWDRSYYETGEDEKRLQVVFATLFPSKDRNAATKNDLRDAMHVSTAIRYAGYAFVTSDVKLVKKGSAIQNLSGSGGMRIWTPTQALSETRSRVAAMRKLHSLQPERGPLPDWPAEADAGEGANGSAE</sequence>
<evidence type="ECO:0000313" key="3">
    <source>
        <dbReference type="Proteomes" id="UP000730482"/>
    </source>
</evidence>
<evidence type="ECO:0000313" key="2">
    <source>
        <dbReference type="EMBL" id="MBS2548995.1"/>
    </source>
</evidence>
<proteinExistence type="predicted"/>
<accession>A0ABS5KSL3</accession>
<evidence type="ECO:0008006" key="4">
    <source>
        <dbReference type="Google" id="ProtNLM"/>
    </source>
</evidence>